<name>B9TDT6_RICCO</name>
<reference evidence="2" key="1">
    <citation type="journal article" date="2010" name="Nat. Biotechnol.">
        <title>Draft genome sequence of the oilseed species Ricinus communis.</title>
        <authorList>
            <person name="Chan A.P."/>
            <person name="Crabtree J."/>
            <person name="Zhao Q."/>
            <person name="Lorenzi H."/>
            <person name="Orvis J."/>
            <person name="Puiu D."/>
            <person name="Melake-Berhan A."/>
            <person name="Jones K.M."/>
            <person name="Redman J."/>
            <person name="Chen G."/>
            <person name="Cahoon E.B."/>
            <person name="Gedil M."/>
            <person name="Stanke M."/>
            <person name="Haas B.J."/>
            <person name="Wortman J.R."/>
            <person name="Fraser-Liggett C.M."/>
            <person name="Ravel J."/>
            <person name="Rabinowicz P.D."/>
        </authorList>
    </citation>
    <scope>NUCLEOTIDE SEQUENCE [LARGE SCALE GENOMIC DNA]</scope>
    <source>
        <strain evidence="2">cv. Hale</strain>
    </source>
</reference>
<protein>
    <submittedName>
        <fullName evidence="1">Uncharacterized protein</fullName>
    </submittedName>
</protein>
<feature type="non-terminal residue" evidence="1">
    <location>
        <position position="500"/>
    </location>
</feature>
<organism evidence="1 2">
    <name type="scientific">Ricinus communis</name>
    <name type="common">Castor bean</name>
    <dbReference type="NCBI Taxonomy" id="3988"/>
    <lineage>
        <taxon>Eukaryota</taxon>
        <taxon>Viridiplantae</taxon>
        <taxon>Streptophyta</taxon>
        <taxon>Embryophyta</taxon>
        <taxon>Tracheophyta</taxon>
        <taxon>Spermatophyta</taxon>
        <taxon>Magnoliopsida</taxon>
        <taxon>eudicotyledons</taxon>
        <taxon>Gunneridae</taxon>
        <taxon>Pentapetalae</taxon>
        <taxon>rosids</taxon>
        <taxon>fabids</taxon>
        <taxon>Malpighiales</taxon>
        <taxon>Euphorbiaceae</taxon>
        <taxon>Acalyphoideae</taxon>
        <taxon>Acalypheae</taxon>
        <taxon>Ricinus</taxon>
    </lineage>
</organism>
<sequence length="500" mass="55076">VQQHLAQLGAVHARTGRHAGAVQHQFHAGLHGAHADHVHHLLQHVVQVDHLRLQHGAAGLDLRQFEDVINQRQQMLAGAVDDGQVALLLRQHVLGVGHQAREADDGIERRAQLVAHVGQEGALGTVGRLRLAHRHRQRVGAFGHQVLQVVAVAAQFMLGHAAVGDVVVHAHHAHRMAFAVAEGHGVGLHVVHRAVRPDQAVFDIEFRRAFQRLLQQQFGRHRVIRMDHLAPGVERIIQLAALHAVQPVHLLVPHHLAGGDVPVPDADGGRAGGDLQPLLAGVHGHVAAFHQAHHLADRCIQCFQLAEVPVARRRRAGVLPGLDAGRVAFDIGQRLEDQLPEQQVETEHQRHVQHENQAGDGVQALAQLHDQLRRRGVDGDGADILPARDDRALLGQQVGIGRQPLGRHQLRLLVAGQDEGTGAGHRRHRAGVKVAVTQTAFHDGDDLRLVEIPGRQRHRRRQFIGAVGQRFVQLLPALRALDLVKVQRERGQHHRHHRRQ</sequence>
<dbReference type="InParanoid" id="B9TDT6"/>
<gene>
    <name evidence="1" type="ORF">RCOM_1787520</name>
</gene>
<dbReference type="Proteomes" id="UP000008311">
    <property type="component" value="Unassembled WGS sequence"/>
</dbReference>
<dbReference type="AlphaFoldDB" id="B9TDT6"/>
<feature type="non-terminal residue" evidence="1">
    <location>
        <position position="1"/>
    </location>
</feature>
<proteinExistence type="predicted"/>
<evidence type="ECO:0000313" key="2">
    <source>
        <dbReference type="Proteomes" id="UP000008311"/>
    </source>
</evidence>
<dbReference type="EMBL" id="EQ978462">
    <property type="protein sequence ID" value="EEF25978.1"/>
    <property type="molecule type" value="Genomic_DNA"/>
</dbReference>
<keyword evidence="2" id="KW-1185">Reference proteome</keyword>
<evidence type="ECO:0000313" key="1">
    <source>
        <dbReference type="EMBL" id="EEF25978.1"/>
    </source>
</evidence>
<dbReference type="AntiFam" id="ANF00201">
    <property type="entry name" value="Shadow ORF (opposite gacS)"/>
</dbReference>
<accession>B9TDT6</accession>